<protein>
    <submittedName>
        <fullName evidence="1">Uncharacterized protein</fullName>
    </submittedName>
</protein>
<sequence>QYGILDPFANAILATLIYGRPLDGFSDTYHLWVLHRALYRAKTSLLLWYRKLTKTLKELRVQ</sequence>
<gene>
    <name evidence="1" type="ORF">GQ43DRAFT_360229</name>
</gene>
<dbReference type="EMBL" id="ML994386">
    <property type="protein sequence ID" value="KAF2196446.1"/>
    <property type="molecule type" value="Genomic_DNA"/>
</dbReference>
<accession>A0A9P4MMT4</accession>
<reference evidence="1" key="1">
    <citation type="journal article" date="2020" name="Stud. Mycol.">
        <title>101 Dothideomycetes genomes: a test case for predicting lifestyles and emergence of pathogens.</title>
        <authorList>
            <person name="Haridas S."/>
            <person name="Albert R."/>
            <person name="Binder M."/>
            <person name="Bloem J."/>
            <person name="Labutti K."/>
            <person name="Salamov A."/>
            <person name="Andreopoulos B."/>
            <person name="Baker S."/>
            <person name="Barry K."/>
            <person name="Bills G."/>
            <person name="Bluhm B."/>
            <person name="Cannon C."/>
            <person name="Castanera R."/>
            <person name="Culley D."/>
            <person name="Daum C."/>
            <person name="Ezra D."/>
            <person name="Gonzalez J."/>
            <person name="Henrissat B."/>
            <person name="Kuo A."/>
            <person name="Liang C."/>
            <person name="Lipzen A."/>
            <person name="Lutzoni F."/>
            <person name="Magnuson J."/>
            <person name="Mondo S."/>
            <person name="Nolan M."/>
            <person name="Ohm R."/>
            <person name="Pangilinan J."/>
            <person name="Park H.-J."/>
            <person name="Ramirez L."/>
            <person name="Alfaro M."/>
            <person name="Sun H."/>
            <person name="Tritt A."/>
            <person name="Yoshinaga Y."/>
            <person name="Zwiers L.-H."/>
            <person name="Turgeon B."/>
            <person name="Goodwin S."/>
            <person name="Spatafora J."/>
            <person name="Crous P."/>
            <person name="Grigoriev I."/>
        </authorList>
    </citation>
    <scope>NUCLEOTIDE SEQUENCE</scope>
    <source>
        <strain evidence="1">ATCC 74209</strain>
    </source>
</reference>
<evidence type="ECO:0000313" key="2">
    <source>
        <dbReference type="Proteomes" id="UP000799536"/>
    </source>
</evidence>
<proteinExistence type="predicted"/>
<keyword evidence="2" id="KW-1185">Reference proteome</keyword>
<dbReference type="AlphaFoldDB" id="A0A9P4MMT4"/>
<organism evidence="1 2">
    <name type="scientific">Delitschia confertaspora ATCC 74209</name>
    <dbReference type="NCBI Taxonomy" id="1513339"/>
    <lineage>
        <taxon>Eukaryota</taxon>
        <taxon>Fungi</taxon>
        <taxon>Dikarya</taxon>
        <taxon>Ascomycota</taxon>
        <taxon>Pezizomycotina</taxon>
        <taxon>Dothideomycetes</taxon>
        <taxon>Pleosporomycetidae</taxon>
        <taxon>Pleosporales</taxon>
        <taxon>Delitschiaceae</taxon>
        <taxon>Delitschia</taxon>
    </lineage>
</organism>
<evidence type="ECO:0000313" key="1">
    <source>
        <dbReference type="EMBL" id="KAF2196446.1"/>
    </source>
</evidence>
<name>A0A9P4MMT4_9PLEO</name>
<feature type="non-terminal residue" evidence="1">
    <location>
        <position position="62"/>
    </location>
</feature>
<dbReference type="Proteomes" id="UP000799536">
    <property type="component" value="Unassembled WGS sequence"/>
</dbReference>
<feature type="non-terminal residue" evidence="1">
    <location>
        <position position="1"/>
    </location>
</feature>
<comment type="caution">
    <text evidence="1">The sequence shown here is derived from an EMBL/GenBank/DDBJ whole genome shotgun (WGS) entry which is preliminary data.</text>
</comment>